<sequence length="115" mass="13013">MFIIRFTICHPRQIIPIVKYILLNVHDIKIVSYQMRRPVLELPEDAFLCPLMSDNDTSTAGLNSSTQSWICSLINLERATFQIASHSTKQFLGILKGPNSSEDQPTLGPRGRNRS</sequence>
<evidence type="ECO:0000256" key="1">
    <source>
        <dbReference type="SAM" id="MobiDB-lite"/>
    </source>
</evidence>
<dbReference type="AlphaFoldDB" id="A0AAW2XPB9"/>
<organism evidence="2">
    <name type="scientific">Sesamum latifolium</name>
    <dbReference type="NCBI Taxonomy" id="2727402"/>
    <lineage>
        <taxon>Eukaryota</taxon>
        <taxon>Viridiplantae</taxon>
        <taxon>Streptophyta</taxon>
        <taxon>Embryophyta</taxon>
        <taxon>Tracheophyta</taxon>
        <taxon>Spermatophyta</taxon>
        <taxon>Magnoliopsida</taxon>
        <taxon>eudicotyledons</taxon>
        <taxon>Gunneridae</taxon>
        <taxon>Pentapetalae</taxon>
        <taxon>asterids</taxon>
        <taxon>lamiids</taxon>
        <taxon>Lamiales</taxon>
        <taxon>Pedaliaceae</taxon>
        <taxon>Sesamum</taxon>
    </lineage>
</organism>
<protein>
    <submittedName>
        <fullName evidence="2">Uncharacterized protein</fullName>
    </submittedName>
</protein>
<reference evidence="2" key="2">
    <citation type="journal article" date="2024" name="Plant">
        <title>Genomic evolution and insights into agronomic trait innovations of Sesamum species.</title>
        <authorList>
            <person name="Miao H."/>
            <person name="Wang L."/>
            <person name="Qu L."/>
            <person name="Liu H."/>
            <person name="Sun Y."/>
            <person name="Le M."/>
            <person name="Wang Q."/>
            <person name="Wei S."/>
            <person name="Zheng Y."/>
            <person name="Lin W."/>
            <person name="Duan Y."/>
            <person name="Cao H."/>
            <person name="Xiong S."/>
            <person name="Wang X."/>
            <person name="Wei L."/>
            <person name="Li C."/>
            <person name="Ma Q."/>
            <person name="Ju M."/>
            <person name="Zhao R."/>
            <person name="Li G."/>
            <person name="Mu C."/>
            <person name="Tian Q."/>
            <person name="Mei H."/>
            <person name="Zhang T."/>
            <person name="Gao T."/>
            <person name="Zhang H."/>
        </authorList>
    </citation>
    <scope>NUCLEOTIDE SEQUENCE</scope>
    <source>
        <strain evidence="2">KEN1</strain>
    </source>
</reference>
<comment type="caution">
    <text evidence="2">The sequence shown here is derived from an EMBL/GenBank/DDBJ whole genome shotgun (WGS) entry which is preliminary data.</text>
</comment>
<dbReference type="EMBL" id="JACGWN010000003">
    <property type="protein sequence ID" value="KAL0456019.1"/>
    <property type="molecule type" value="Genomic_DNA"/>
</dbReference>
<proteinExistence type="predicted"/>
<name>A0AAW2XPB9_9LAMI</name>
<feature type="region of interest" description="Disordered" evidence="1">
    <location>
        <begin position="93"/>
        <end position="115"/>
    </location>
</feature>
<reference evidence="2" key="1">
    <citation type="submission" date="2020-06" db="EMBL/GenBank/DDBJ databases">
        <authorList>
            <person name="Li T."/>
            <person name="Hu X."/>
            <person name="Zhang T."/>
            <person name="Song X."/>
            <person name="Zhang H."/>
            <person name="Dai N."/>
            <person name="Sheng W."/>
            <person name="Hou X."/>
            <person name="Wei L."/>
        </authorList>
    </citation>
    <scope>NUCLEOTIDE SEQUENCE</scope>
    <source>
        <strain evidence="2">KEN1</strain>
        <tissue evidence="2">Leaf</tissue>
    </source>
</reference>
<evidence type="ECO:0000313" key="2">
    <source>
        <dbReference type="EMBL" id="KAL0456019.1"/>
    </source>
</evidence>
<gene>
    <name evidence="2" type="ORF">Slati_0941100</name>
</gene>
<accession>A0AAW2XPB9</accession>